<keyword evidence="2" id="KW-0342">GTP-binding</keyword>
<dbReference type="EMBL" id="KN837154">
    <property type="protein sequence ID" value="KIJ39204.1"/>
    <property type="molecule type" value="Genomic_DNA"/>
</dbReference>
<evidence type="ECO:0000259" key="5">
    <source>
        <dbReference type="PROSITE" id="PS51883"/>
    </source>
</evidence>
<dbReference type="Pfam" id="PF01018">
    <property type="entry name" value="GTP1_OBG"/>
    <property type="match status" value="2"/>
</dbReference>
<dbReference type="InterPro" id="IPR027417">
    <property type="entry name" value="P-loop_NTPase"/>
</dbReference>
<feature type="domain" description="OBG-type G" evidence="4">
    <location>
        <begin position="334"/>
        <end position="584"/>
    </location>
</feature>
<dbReference type="Gene3D" id="2.70.210.12">
    <property type="entry name" value="GTP1/OBG domain"/>
    <property type="match status" value="1"/>
</dbReference>
<evidence type="ECO:0000313" key="7">
    <source>
        <dbReference type="Proteomes" id="UP000054279"/>
    </source>
</evidence>
<evidence type="ECO:0008006" key="8">
    <source>
        <dbReference type="Google" id="ProtNLM"/>
    </source>
</evidence>
<evidence type="ECO:0000256" key="1">
    <source>
        <dbReference type="ARBA" id="ARBA00022741"/>
    </source>
</evidence>
<dbReference type="Gene3D" id="3.40.50.300">
    <property type="entry name" value="P-loop containing nucleotide triphosphate hydrolases"/>
    <property type="match status" value="1"/>
</dbReference>
<evidence type="ECO:0000313" key="6">
    <source>
        <dbReference type="EMBL" id="KIJ39204.1"/>
    </source>
</evidence>
<dbReference type="Pfam" id="PF01926">
    <property type="entry name" value="MMR_HSR1"/>
    <property type="match status" value="1"/>
</dbReference>
<dbReference type="PROSITE" id="PS51710">
    <property type="entry name" value="G_OBG"/>
    <property type="match status" value="1"/>
</dbReference>
<dbReference type="InterPro" id="IPR036726">
    <property type="entry name" value="GTP1_OBG_dom_sf"/>
</dbReference>
<keyword evidence="1" id="KW-0547">Nucleotide-binding</keyword>
<dbReference type="InterPro" id="IPR006169">
    <property type="entry name" value="GTP1_OBG_dom"/>
</dbReference>
<dbReference type="InterPro" id="IPR006073">
    <property type="entry name" value="GTP-bd"/>
</dbReference>
<proteinExistence type="predicted"/>
<dbReference type="SUPFAM" id="SSF82051">
    <property type="entry name" value="Obg GTP-binding protein N-terminal domain"/>
    <property type="match status" value="1"/>
</dbReference>
<evidence type="ECO:0000259" key="4">
    <source>
        <dbReference type="PROSITE" id="PS51710"/>
    </source>
</evidence>
<dbReference type="HOGENOM" id="CLU_011747_2_6_1"/>
<dbReference type="AlphaFoldDB" id="A0A0C9UWF8"/>
<protein>
    <recommendedName>
        <fullName evidence="8">GTPase</fullName>
    </recommendedName>
</protein>
<organism evidence="6 7">
    <name type="scientific">Sphaerobolus stellatus (strain SS14)</name>
    <dbReference type="NCBI Taxonomy" id="990650"/>
    <lineage>
        <taxon>Eukaryota</taxon>
        <taxon>Fungi</taxon>
        <taxon>Dikarya</taxon>
        <taxon>Basidiomycota</taxon>
        <taxon>Agaricomycotina</taxon>
        <taxon>Agaricomycetes</taxon>
        <taxon>Phallomycetidae</taxon>
        <taxon>Geastrales</taxon>
        <taxon>Sphaerobolaceae</taxon>
        <taxon>Sphaerobolus</taxon>
    </lineage>
</organism>
<dbReference type="GO" id="GO:0003924">
    <property type="term" value="F:GTPase activity"/>
    <property type="evidence" value="ECO:0007669"/>
    <property type="project" value="InterPro"/>
</dbReference>
<evidence type="ECO:0000256" key="2">
    <source>
        <dbReference type="ARBA" id="ARBA00023134"/>
    </source>
</evidence>
<dbReference type="CDD" id="cd01898">
    <property type="entry name" value="Obg"/>
    <property type="match status" value="1"/>
</dbReference>
<dbReference type="PROSITE" id="PS51883">
    <property type="entry name" value="OBG"/>
    <property type="match status" value="1"/>
</dbReference>
<keyword evidence="7" id="KW-1185">Reference proteome</keyword>
<reference evidence="6 7" key="1">
    <citation type="submission" date="2014-06" db="EMBL/GenBank/DDBJ databases">
        <title>Evolutionary Origins and Diversification of the Mycorrhizal Mutualists.</title>
        <authorList>
            <consortium name="DOE Joint Genome Institute"/>
            <consortium name="Mycorrhizal Genomics Consortium"/>
            <person name="Kohler A."/>
            <person name="Kuo A."/>
            <person name="Nagy L.G."/>
            <person name="Floudas D."/>
            <person name="Copeland A."/>
            <person name="Barry K.W."/>
            <person name="Cichocki N."/>
            <person name="Veneault-Fourrey C."/>
            <person name="LaButti K."/>
            <person name="Lindquist E.A."/>
            <person name="Lipzen A."/>
            <person name="Lundell T."/>
            <person name="Morin E."/>
            <person name="Murat C."/>
            <person name="Riley R."/>
            <person name="Ohm R."/>
            <person name="Sun H."/>
            <person name="Tunlid A."/>
            <person name="Henrissat B."/>
            <person name="Grigoriev I.V."/>
            <person name="Hibbett D.S."/>
            <person name="Martin F."/>
        </authorList>
    </citation>
    <scope>NUCLEOTIDE SEQUENCE [LARGE SCALE GENOMIC DNA]</scope>
    <source>
        <strain evidence="6 7">SS14</strain>
    </source>
</reference>
<dbReference type="PANTHER" id="PTHR11702:SF31">
    <property type="entry name" value="MITOCHONDRIAL RIBOSOME-ASSOCIATED GTPASE 2"/>
    <property type="match status" value="1"/>
</dbReference>
<dbReference type="PANTHER" id="PTHR11702">
    <property type="entry name" value="DEVELOPMENTALLY REGULATED GTP-BINDING PROTEIN-RELATED"/>
    <property type="match status" value="1"/>
</dbReference>
<dbReference type="GO" id="GO:0005739">
    <property type="term" value="C:mitochondrion"/>
    <property type="evidence" value="ECO:0007669"/>
    <property type="project" value="TreeGrafter"/>
</dbReference>
<name>A0A0C9UWF8_SPHS4</name>
<dbReference type="GO" id="GO:0005525">
    <property type="term" value="F:GTP binding"/>
    <property type="evidence" value="ECO:0007669"/>
    <property type="project" value="UniProtKB-KW"/>
</dbReference>
<feature type="domain" description="Obg" evidence="5">
    <location>
        <begin position="78"/>
        <end position="333"/>
    </location>
</feature>
<gene>
    <name evidence="6" type="ORF">M422DRAFT_230815</name>
</gene>
<dbReference type="InterPro" id="IPR045086">
    <property type="entry name" value="OBG_GTPase"/>
</dbReference>
<dbReference type="SUPFAM" id="SSF52540">
    <property type="entry name" value="P-loop containing nucleoside triphosphate hydrolases"/>
    <property type="match status" value="1"/>
</dbReference>
<sequence>MTQMGLISVRKLAAGGLSLVCQGPSRFSIQKRCLGDAAQPNRTSDTSDTLENTGIDRILSEAALRRKRRAEWKRKQEGGYLDHLIVNVRAGIGGDGCVAFHREKFKPYGPPSGGNGGIGGSVYISPSPHVTTLVKVPRRITAGPGGNGTGTWQHGRVGSDTIILVPYGTIVREIVDSRRAQDAWEAEEESYNDQGLSEEDRRKKMRERRWIHYPEYEEDNLERGEFQEAEARFANEEKQRRWAEMQRRKNPIFAEFDILEDIDPEVTKRKELEELHRPLGLSRSKAKGVLVAAGGAGGHGNPHFLSSTNRAPKWATRGHDGTRVTLELELKLVADVGLVGFPNAGKSTLLNALTKRRVTVANYAFTTLNPQVGTVRVFKDGDCDGANGIVEETSVERARARGLLGAGIEENSRLQRSPHANEEEIFRFTIADNPGLISQASENVGLGHAFLRSIERARALVYIVDLSGERPWDELQILHDELEAYKPGLSSKCRLVIANKADLLGPPPAQRTLDKEHSSDDSADESNVDQDKLDEAKVEEAKQKLAHLRAWVQTHLGPLDVIPASAKHRQNLRRIVKSLVGYVDESRQQQIAASRSGELQPFST</sequence>
<dbReference type="Proteomes" id="UP000054279">
    <property type="component" value="Unassembled WGS sequence"/>
</dbReference>
<dbReference type="PRINTS" id="PR00326">
    <property type="entry name" value="GTP1OBG"/>
</dbReference>
<dbReference type="InterPro" id="IPR031167">
    <property type="entry name" value="G_OBG"/>
</dbReference>
<accession>A0A0C9UWF8</accession>
<evidence type="ECO:0000256" key="3">
    <source>
        <dbReference type="SAM" id="MobiDB-lite"/>
    </source>
</evidence>
<feature type="region of interest" description="Disordered" evidence="3">
    <location>
        <begin position="506"/>
        <end position="531"/>
    </location>
</feature>
<dbReference type="OrthoDB" id="347018at2759"/>
<dbReference type="GO" id="GO:0042254">
    <property type="term" value="P:ribosome biogenesis"/>
    <property type="evidence" value="ECO:0007669"/>
    <property type="project" value="UniProtKB-UniRule"/>
</dbReference>